<accession>A0A9D2BMG2</accession>
<evidence type="ECO:0000313" key="1">
    <source>
        <dbReference type="EMBL" id="HIX81433.1"/>
    </source>
</evidence>
<comment type="caution">
    <text evidence="1">The sequence shown here is derived from an EMBL/GenBank/DDBJ whole genome shotgun (WGS) entry which is preliminary data.</text>
</comment>
<proteinExistence type="predicted"/>
<reference evidence="1" key="2">
    <citation type="submission" date="2021-04" db="EMBL/GenBank/DDBJ databases">
        <authorList>
            <person name="Gilroy R."/>
        </authorList>
    </citation>
    <scope>NUCLEOTIDE SEQUENCE</scope>
    <source>
        <strain evidence="1">ChiGjej1B1-14440</strain>
    </source>
</reference>
<dbReference type="AlphaFoldDB" id="A0A9D2BMG2"/>
<sequence>MNRIVFLDIDGVLQPFTNLKRFDCNLQAVKKEVAKKLNDNSYLDDDGYNIAAVYLDWHQEAISNLKKLLDESKAKIVITSNWRYLGFDYLKRLFKIHGLDKYLLEMTMDYQQFDEKIVAKYKEIEKYGIFIRNRVLEINEYLNSHEVSQFVIIDDIDLSNFFPDHFVRTFVDQKDDFYFSQSNYFEALKILKIIS</sequence>
<evidence type="ECO:0000313" key="2">
    <source>
        <dbReference type="Proteomes" id="UP000886724"/>
    </source>
</evidence>
<protein>
    <submittedName>
        <fullName evidence="1">Uncharacterized protein</fullName>
    </submittedName>
</protein>
<dbReference type="InterPro" id="IPR036412">
    <property type="entry name" value="HAD-like_sf"/>
</dbReference>
<name>A0A9D2BMG2_9FIRM</name>
<gene>
    <name evidence="1" type="ORF">H9980_05600</name>
</gene>
<dbReference type="Pfam" id="PF18143">
    <property type="entry name" value="HAD_SAK_2"/>
    <property type="match status" value="1"/>
</dbReference>
<dbReference type="Proteomes" id="UP000886724">
    <property type="component" value="Unassembled WGS sequence"/>
</dbReference>
<dbReference type="SUPFAM" id="SSF56784">
    <property type="entry name" value="HAD-like"/>
    <property type="match status" value="1"/>
</dbReference>
<reference evidence="1" key="1">
    <citation type="journal article" date="2021" name="PeerJ">
        <title>Extensive microbial diversity within the chicken gut microbiome revealed by metagenomics and culture.</title>
        <authorList>
            <person name="Gilroy R."/>
            <person name="Ravi A."/>
            <person name="Getino M."/>
            <person name="Pursley I."/>
            <person name="Horton D.L."/>
            <person name="Alikhan N.F."/>
            <person name="Baker D."/>
            <person name="Gharbi K."/>
            <person name="Hall N."/>
            <person name="Watson M."/>
            <person name="Adriaenssens E.M."/>
            <person name="Foster-Nyarko E."/>
            <person name="Jarju S."/>
            <person name="Secka A."/>
            <person name="Antonio M."/>
            <person name="Oren A."/>
            <person name="Chaudhuri R.R."/>
            <person name="La Ragione R."/>
            <person name="Hildebrand F."/>
            <person name="Pallen M.J."/>
        </authorList>
    </citation>
    <scope>NUCLEOTIDE SEQUENCE</scope>
    <source>
        <strain evidence="1">ChiGjej1B1-14440</strain>
    </source>
</reference>
<organism evidence="1 2">
    <name type="scientific">Candidatus Erysipelatoclostridium merdavium</name>
    <dbReference type="NCBI Taxonomy" id="2838566"/>
    <lineage>
        <taxon>Bacteria</taxon>
        <taxon>Bacillati</taxon>
        <taxon>Bacillota</taxon>
        <taxon>Erysipelotrichia</taxon>
        <taxon>Erysipelotrichales</taxon>
        <taxon>Erysipelotrichales incertae sedis</taxon>
    </lineage>
</organism>
<dbReference type="EMBL" id="DXET01000126">
    <property type="protein sequence ID" value="HIX81433.1"/>
    <property type="molecule type" value="Genomic_DNA"/>
</dbReference>